<name>A0A2S4UF43_9BASI</name>
<reference evidence="2" key="1">
    <citation type="submission" date="2017-12" db="EMBL/GenBank/DDBJ databases">
        <title>Gene loss provides genomic basis for host adaptation in cereal stripe rust fungi.</title>
        <authorList>
            <person name="Xia C."/>
        </authorList>
    </citation>
    <scope>NUCLEOTIDE SEQUENCE [LARGE SCALE GENOMIC DNA]</scope>
    <source>
        <strain evidence="2">93-210</strain>
    </source>
</reference>
<protein>
    <submittedName>
        <fullName evidence="2">Uncharacterized protein</fullName>
    </submittedName>
</protein>
<dbReference type="VEuPathDB" id="FungiDB:PSHT_16135"/>
<feature type="compositionally biased region" description="Basic and acidic residues" evidence="1">
    <location>
        <begin position="415"/>
        <end position="424"/>
    </location>
</feature>
<dbReference type="AlphaFoldDB" id="A0A2S4UF43"/>
<evidence type="ECO:0000313" key="3">
    <source>
        <dbReference type="Proteomes" id="UP000239156"/>
    </source>
</evidence>
<dbReference type="EMBL" id="PKSL01000328">
    <property type="protein sequence ID" value="POV95764.1"/>
    <property type="molecule type" value="Genomic_DNA"/>
</dbReference>
<dbReference type="Proteomes" id="UP000239156">
    <property type="component" value="Unassembled WGS sequence"/>
</dbReference>
<feature type="compositionally biased region" description="Basic and acidic residues" evidence="1">
    <location>
        <begin position="176"/>
        <end position="210"/>
    </location>
</feature>
<dbReference type="VEuPathDB" id="FungiDB:PSTT_16041"/>
<feature type="compositionally biased region" description="Basic and acidic residues" evidence="1">
    <location>
        <begin position="18"/>
        <end position="43"/>
    </location>
</feature>
<proteinExistence type="predicted"/>
<feature type="region of interest" description="Disordered" evidence="1">
    <location>
        <begin position="399"/>
        <end position="440"/>
    </location>
</feature>
<organism evidence="2 3">
    <name type="scientific">Puccinia striiformis</name>
    <dbReference type="NCBI Taxonomy" id="27350"/>
    <lineage>
        <taxon>Eukaryota</taxon>
        <taxon>Fungi</taxon>
        <taxon>Dikarya</taxon>
        <taxon>Basidiomycota</taxon>
        <taxon>Pucciniomycotina</taxon>
        <taxon>Pucciniomycetes</taxon>
        <taxon>Pucciniales</taxon>
        <taxon>Pucciniaceae</taxon>
        <taxon>Puccinia</taxon>
    </lineage>
</organism>
<feature type="compositionally biased region" description="Basic and acidic residues" evidence="1">
    <location>
        <begin position="80"/>
        <end position="101"/>
    </location>
</feature>
<keyword evidence="3" id="KW-1185">Reference proteome</keyword>
<gene>
    <name evidence="2" type="ORF">PSTT_16041</name>
</gene>
<feature type="compositionally biased region" description="Basic and acidic residues" evidence="1">
    <location>
        <begin position="142"/>
        <end position="152"/>
    </location>
</feature>
<evidence type="ECO:0000313" key="2">
    <source>
        <dbReference type="EMBL" id="POV95764.1"/>
    </source>
</evidence>
<feature type="compositionally biased region" description="Polar residues" evidence="1">
    <location>
        <begin position="428"/>
        <end position="438"/>
    </location>
</feature>
<feature type="compositionally biased region" description="Polar residues" evidence="1">
    <location>
        <begin position="63"/>
        <end position="73"/>
    </location>
</feature>
<evidence type="ECO:0000256" key="1">
    <source>
        <dbReference type="SAM" id="MobiDB-lite"/>
    </source>
</evidence>
<dbReference type="VEuPathDB" id="FungiDB:PSHT_16298"/>
<accession>A0A2S4UF43</accession>
<comment type="caution">
    <text evidence="2">The sequence shown here is derived from an EMBL/GenBank/DDBJ whole genome shotgun (WGS) entry which is preliminary data.</text>
</comment>
<sequence length="464" mass="53890">MVLHSDSEHSWRSSCSNDDPKQSSKDPDSSEPRQSDKHKHSEGSQEEAELSDQWQEHSDNSQEEATLTNWQQDNSDEYQEEAKLSDRQQEDSDKYQEDAKSSDWQQNSSDKYQEEAKLSNWQQEDSDKYQEDAKSYNWQQESSDKYQEEAKPSDQQQEDSGKYEEDAESSDWQQEYSDKYQEDEPSNRQQEYSDKEADLSDYRSDDRSEESGENLGLSDEEVKKSARVTLGHQEECRPDHLWILIKDPHQCENEAAVYLYQTKLDQLDQDPKTTVTEHIDNFIKIKPKILDRGGYIEDVAIARKLLNSMHEIHQDEVRHVIRVYLPLMFQGVTLALKQYKLENAQLKNKSVSKLYNKISGLNIARNTYVKKKCTPTHCLEGTHEAAKCFQKPEDATKKARFDQMRSRNSANHVEANTKKEEPTKPEVTPNNPQPSASNVEAKKDWVFPTFCAKANTVDRIREAI</sequence>
<feature type="compositionally biased region" description="Basic and acidic residues" evidence="1">
    <location>
        <begin position="125"/>
        <end position="134"/>
    </location>
</feature>
<feature type="region of interest" description="Disordered" evidence="1">
    <location>
        <begin position="1"/>
        <end position="222"/>
    </location>
</feature>
<feature type="compositionally biased region" description="Basic and acidic residues" evidence="1">
    <location>
        <begin position="1"/>
        <end position="11"/>
    </location>
</feature>